<evidence type="ECO:0008006" key="2">
    <source>
        <dbReference type="Google" id="ProtNLM"/>
    </source>
</evidence>
<dbReference type="OrthoDB" id="2788229at2759"/>
<proteinExistence type="predicted"/>
<protein>
    <recommendedName>
        <fullName evidence="2">F-box domain-containing protein</fullName>
    </recommendedName>
</protein>
<accession>A0A4V2JZ33</accession>
<name>A0A4V2JZ33_9APHY</name>
<reference evidence="1" key="1">
    <citation type="submission" date="2019-01" db="EMBL/GenBank/DDBJ databases">
        <title>Draft genome sequences of three monokaryotic isolates of the white-rot basidiomycete fungus Dichomitus squalens.</title>
        <authorList>
            <consortium name="DOE Joint Genome Institute"/>
            <person name="Lopez S.C."/>
            <person name="Andreopoulos B."/>
            <person name="Pangilinan J."/>
            <person name="Lipzen A."/>
            <person name="Riley R."/>
            <person name="Ahrendt S."/>
            <person name="Ng V."/>
            <person name="Barry K."/>
            <person name="Daum C."/>
            <person name="Grigoriev I.V."/>
            <person name="Hilden K.S."/>
            <person name="Makela M.R."/>
            <person name="de Vries R.P."/>
        </authorList>
    </citation>
    <scope>NUCLEOTIDE SEQUENCE [LARGE SCALE GENOMIC DNA]</scope>
    <source>
        <strain evidence="1">OM18370.1</strain>
    </source>
</reference>
<organism evidence="1">
    <name type="scientific">Dichomitus squalens</name>
    <dbReference type="NCBI Taxonomy" id="114155"/>
    <lineage>
        <taxon>Eukaryota</taxon>
        <taxon>Fungi</taxon>
        <taxon>Dikarya</taxon>
        <taxon>Basidiomycota</taxon>
        <taxon>Agaricomycotina</taxon>
        <taxon>Agaricomycetes</taxon>
        <taxon>Polyporales</taxon>
        <taxon>Polyporaceae</taxon>
        <taxon>Dichomitus</taxon>
    </lineage>
</organism>
<evidence type="ECO:0000313" key="1">
    <source>
        <dbReference type="EMBL" id="TBU23543.1"/>
    </source>
</evidence>
<sequence length="318" mass="36770">MFSQFPSVTYLKMYQTEFPSFNDFRRALSSLPSLSTLVLYNSNTRWFPLPHHELWQNASPQKRPVLRVFRIRFDLTQEELDVLFHWLLQTPSRLSIRDLAFSTLHLPFVKSHKGPLRQPCIDFVDTVAPSVSTLRIDCREAISLRNFLDLHSLVVDVVPGGWEQLKGLLCDLPSRIRCLQLKSIPVLVLPAAGTLDHVLYDTDFFTEAHRHGVSQLDACLSLDSLSELQTLELVLSVQELRNHLRQEFESSHPYDDRTYWISLLERFTEPSEEYLLLVIEDSIEDDIRNGLTSLRTPGREVEIVMTAHTACILERSPW</sequence>
<dbReference type="AlphaFoldDB" id="A0A4V2JZ33"/>
<dbReference type="Proteomes" id="UP000292957">
    <property type="component" value="Unassembled WGS sequence"/>
</dbReference>
<gene>
    <name evidence="1" type="ORF">BD311DRAFT_810669</name>
</gene>
<dbReference type="EMBL" id="ML143502">
    <property type="protein sequence ID" value="TBU23543.1"/>
    <property type="molecule type" value="Genomic_DNA"/>
</dbReference>